<sequence>MARTSRQFGGSSLLLFHWWCWLPLVEAQGITELLSQVPNCASALTSREGAAKLETNLCAAYPKESRSHEVMTVAVVLPTLTFPMVGLRCFSGWKTTGRLWWDDWTAVVAAILLAGMAGIEIASAALDFGTHYWNIEFANSRKLAHLFYANQMLYILVQVFAKISILLFLSRILSARWFQLTVRSLVIVLMLHGVASVLATAFQCTPISSTWNRNNRDQTCLNVSAIGYSAAGVNLGEELLILLLPIPELVKLQIDTRNKMALSFIFSLGVFACITTMIRLKYLAICSSTFDKTWDNVDVVIWSFIKVFCVMACASFLPLRPLLQKSLNLFSGSEETSKVITTAQSRSSIPHAGKDLFRELPGTPHADDLPLTPIDIADQLAAMADGKRQVTFPRNKGTLVLSESEVQDVGSGMKRQKHSDGDSQLLAR</sequence>
<feature type="region of interest" description="Disordered" evidence="6">
    <location>
        <begin position="404"/>
        <end position="428"/>
    </location>
</feature>
<feature type="transmembrane region" description="Helical" evidence="7">
    <location>
        <begin position="103"/>
        <end position="126"/>
    </location>
</feature>
<dbReference type="PANTHER" id="PTHR33048">
    <property type="entry name" value="PTH11-LIKE INTEGRAL MEMBRANE PROTEIN (AFU_ORTHOLOGUE AFUA_5G11245)"/>
    <property type="match status" value="1"/>
</dbReference>
<feature type="transmembrane region" description="Helical" evidence="7">
    <location>
        <begin position="258"/>
        <end position="280"/>
    </location>
</feature>
<evidence type="ECO:0000256" key="1">
    <source>
        <dbReference type="ARBA" id="ARBA00004141"/>
    </source>
</evidence>
<evidence type="ECO:0000256" key="4">
    <source>
        <dbReference type="ARBA" id="ARBA00023136"/>
    </source>
</evidence>
<feature type="transmembrane region" description="Helical" evidence="7">
    <location>
        <begin position="181"/>
        <end position="203"/>
    </location>
</feature>
<comment type="caution">
    <text evidence="10">The sequence shown here is derived from an EMBL/GenBank/DDBJ whole genome shotgun (WGS) entry which is preliminary data.</text>
</comment>
<evidence type="ECO:0000256" key="6">
    <source>
        <dbReference type="SAM" id="MobiDB-lite"/>
    </source>
</evidence>
<proteinExistence type="inferred from homology"/>
<comment type="similarity">
    <text evidence="5">Belongs to the SAT4 family.</text>
</comment>
<dbReference type="RefSeq" id="XP_060408055.1">
    <property type="nucleotide sequence ID" value="XM_060562614.1"/>
</dbReference>
<evidence type="ECO:0000256" key="2">
    <source>
        <dbReference type="ARBA" id="ARBA00022692"/>
    </source>
</evidence>
<dbReference type="Proteomes" id="UP001230504">
    <property type="component" value="Unassembled WGS sequence"/>
</dbReference>
<name>A0AAD8PLZ2_9PEZI</name>
<dbReference type="AlphaFoldDB" id="A0AAD8PLZ2"/>
<evidence type="ECO:0000256" key="3">
    <source>
        <dbReference type="ARBA" id="ARBA00022989"/>
    </source>
</evidence>
<keyword evidence="2 7" id="KW-0812">Transmembrane</keyword>
<evidence type="ECO:0000313" key="11">
    <source>
        <dbReference type="Proteomes" id="UP001230504"/>
    </source>
</evidence>
<dbReference type="InterPro" id="IPR052337">
    <property type="entry name" value="SAT4-like"/>
</dbReference>
<dbReference type="EMBL" id="JAHLJV010000121">
    <property type="protein sequence ID" value="KAK1569857.1"/>
    <property type="molecule type" value="Genomic_DNA"/>
</dbReference>
<comment type="subcellular location">
    <subcellularLocation>
        <location evidence="1">Membrane</location>
        <topology evidence="1">Multi-pass membrane protein</topology>
    </subcellularLocation>
</comment>
<dbReference type="GO" id="GO:0016020">
    <property type="term" value="C:membrane"/>
    <property type="evidence" value="ECO:0007669"/>
    <property type="project" value="UniProtKB-SubCell"/>
</dbReference>
<evidence type="ECO:0000313" key="10">
    <source>
        <dbReference type="EMBL" id="KAK1569857.1"/>
    </source>
</evidence>
<feature type="domain" description="Rhodopsin" evidence="9">
    <location>
        <begin position="87"/>
        <end position="325"/>
    </location>
</feature>
<gene>
    <name evidence="10" type="ORF">LY79DRAFT_653754</name>
</gene>
<dbReference type="PANTHER" id="PTHR33048:SF131">
    <property type="entry name" value="INTEGRAL MEMBRANE PROTEIN"/>
    <property type="match status" value="1"/>
</dbReference>
<dbReference type="InterPro" id="IPR049326">
    <property type="entry name" value="Rhodopsin_dom_fungi"/>
</dbReference>
<dbReference type="GeneID" id="85446854"/>
<feature type="transmembrane region" description="Helical" evidence="7">
    <location>
        <begin position="70"/>
        <end position="91"/>
    </location>
</feature>
<evidence type="ECO:0000256" key="5">
    <source>
        <dbReference type="ARBA" id="ARBA00038359"/>
    </source>
</evidence>
<feature type="signal peptide" evidence="8">
    <location>
        <begin position="1"/>
        <end position="27"/>
    </location>
</feature>
<evidence type="ECO:0000256" key="7">
    <source>
        <dbReference type="SAM" id="Phobius"/>
    </source>
</evidence>
<organism evidence="10 11">
    <name type="scientific">Colletotrichum navitas</name>
    <dbReference type="NCBI Taxonomy" id="681940"/>
    <lineage>
        <taxon>Eukaryota</taxon>
        <taxon>Fungi</taxon>
        <taxon>Dikarya</taxon>
        <taxon>Ascomycota</taxon>
        <taxon>Pezizomycotina</taxon>
        <taxon>Sordariomycetes</taxon>
        <taxon>Hypocreomycetidae</taxon>
        <taxon>Glomerellales</taxon>
        <taxon>Glomerellaceae</taxon>
        <taxon>Colletotrichum</taxon>
        <taxon>Colletotrichum graminicola species complex</taxon>
    </lineage>
</organism>
<keyword evidence="11" id="KW-1185">Reference proteome</keyword>
<feature type="transmembrane region" description="Helical" evidence="7">
    <location>
        <begin position="300"/>
        <end position="319"/>
    </location>
</feature>
<feature type="chain" id="PRO_5041988691" evidence="8">
    <location>
        <begin position="28"/>
        <end position="428"/>
    </location>
</feature>
<dbReference type="Pfam" id="PF20684">
    <property type="entry name" value="Fung_rhodopsin"/>
    <property type="match status" value="1"/>
</dbReference>
<keyword evidence="3 7" id="KW-1133">Transmembrane helix</keyword>
<reference evidence="10" key="1">
    <citation type="submission" date="2021-06" db="EMBL/GenBank/DDBJ databases">
        <title>Comparative genomics, transcriptomics and evolutionary studies reveal genomic signatures of adaptation to plant cell wall in hemibiotrophic fungi.</title>
        <authorList>
            <consortium name="DOE Joint Genome Institute"/>
            <person name="Baroncelli R."/>
            <person name="Diaz J.F."/>
            <person name="Benocci T."/>
            <person name="Peng M."/>
            <person name="Battaglia E."/>
            <person name="Haridas S."/>
            <person name="Andreopoulos W."/>
            <person name="Labutti K."/>
            <person name="Pangilinan J."/>
            <person name="Floch G.L."/>
            <person name="Makela M.R."/>
            <person name="Henrissat B."/>
            <person name="Grigoriev I.V."/>
            <person name="Crouch J.A."/>
            <person name="De Vries R.P."/>
            <person name="Sukno S.A."/>
            <person name="Thon M.R."/>
        </authorList>
    </citation>
    <scope>NUCLEOTIDE SEQUENCE</scope>
    <source>
        <strain evidence="10">CBS 125086</strain>
    </source>
</reference>
<protein>
    <submittedName>
        <fullName evidence="10">Integral membrane protein</fullName>
    </submittedName>
</protein>
<keyword evidence="4 7" id="KW-0472">Membrane</keyword>
<keyword evidence="8" id="KW-0732">Signal</keyword>
<accession>A0AAD8PLZ2</accession>
<evidence type="ECO:0000259" key="9">
    <source>
        <dbReference type="Pfam" id="PF20684"/>
    </source>
</evidence>
<feature type="transmembrane region" description="Helical" evidence="7">
    <location>
        <begin position="146"/>
        <end position="169"/>
    </location>
</feature>
<evidence type="ECO:0000256" key="8">
    <source>
        <dbReference type="SAM" id="SignalP"/>
    </source>
</evidence>